<sequence length="441" mass="50606">MSDHKRISAGLEDVLNDVDMEYQGTEHRNKKRSSSSGRSSKRSIKEDNYEHESKRSRKRRSEEETKDMEPEQTTCPNKLTYWEKKRLSNKTSLALATPRMSSESVTDQPSTSSGVPQTKLRTVSVNGELISKLPISINNKSYYILKFLCDQETKEFYGSSVHFTEIVKNNMYKLEVSQTPRFSYIENYQILNSVKPTMKVKKALDNSDFDDQDVVSVIARIEGIFQNFTNESYKLVLSVNYGSRAVQIECSSNGQSLIEALKCDDVLTIKDVLHFFNNNIGREIQLIRVKCQQINNDLKNLVLTNISSIELTNERPVIMDASEDIKVNLSRKQKLIHRGTLLSLNIEVRPFKKSQRIIFDFELKEDPGHTQNASFFCNDSMNEDEISILMMNLNHLKTMVNDMEVHIYELGDGKMSTILGITCKVLNCDDYYCIDCKAPEM</sequence>
<keyword evidence="3" id="KW-1185">Reference proteome</keyword>
<accession>A0A346RNS5</accession>
<dbReference type="Proteomes" id="UP000500845">
    <property type="component" value="Segment"/>
</dbReference>
<dbReference type="Pfam" id="PF05847">
    <property type="entry name" value="Baculo_LEF-3"/>
    <property type="match status" value="1"/>
</dbReference>
<dbReference type="GO" id="GO:0006355">
    <property type="term" value="P:regulation of DNA-templated transcription"/>
    <property type="evidence" value="ECO:0007669"/>
    <property type="project" value="InterPro"/>
</dbReference>
<proteinExistence type="predicted"/>
<dbReference type="GO" id="GO:0003677">
    <property type="term" value="F:DNA binding"/>
    <property type="evidence" value="ECO:0007669"/>
    <property type="project" value="InterPro"/>
</dbReference>
<evidence type="ECO:0000256" key="1">
    <source>
        <dbReference type="SAM" id="MobiDB-lite"/>
    </source>
</evidence>
<feature type="compositionally biased region" description="Basic and acidic residues" evidence="1">
    <location>
        <begin position="43"/>
        <end position="53"/>
    </location>
</feature>
<feature type="region of interest" description="Disordered" evidence="1">
    <location>
        <begin position="93"/>
        <end position="117"/>
    </location>
</feature>
<dbReference type="EMBL" id="MH394321">
    <property type="protein sequence ID" value="AXS67722.1"/>
    <property type="molecule type" value="Genomic_DNA"/>
</dbReference>
<name>A0A346RNS5_9ABAC</name>
<feature type="compositionally biased region" description="Basic and acidic residues" evidence="1">
    <location>
        <begin position="60"/>
        <end position="69"/>
    </location>
</feature>
<feature type="region of interest" description="Disordered" evidence="1">
    <location>
        <begin position="1"/>
        <end position="81"/>
    </location>
</feature>
<evidence type="ECO:0000313" key="3">
    <source>
        <dbReference type="Proteomes" id="UP000500845"/>
    </source>
</evidence>
<evidence type="ECO:0000313" key="2">
    <source>
        <dbReference type="EMBL" id="AXS67722.1"/>
    </source>
</evidence>
<dbReference type="KEGG" id="vg:65102175"/>
<dbReference type="GeneID" id="65102175"/>
<dbReference type="InterPro" id="IPR008415">
    <property type="entry name" value="Baculo_LEF-3"/>
</dbReference>
<protein>
    <submittedName>
        <fullName evidence="2">Lef-3</fullName>
    </submittedName>
</protein>
<reference evidence="2 3" key="1">
    <citation type="journal article" date="2018" name="J. Invertebr. Pathol.">
        <title>Morphological, genetic and biological characterisation of a novel alphabaculovirus isolated from Cryptophlebia peltastica (Lepidoptera: Tortricidae).</title>
        <authorList>
            <person name="Marsberg T."/>
            <person name="Jukes M.D."/>
            <person name="Krejmer-Rabalska M."/>
            <person name="Rabalski L."/>
            <person name="Knox C.M."/>
            <person name="Moore S.D."/>
            <person name="Hill M.P."/>
            <person name="Szewczyk B."/>
        </authorList>
    </citation>
    <scope>NUCLEOTIDE SEQUENCE [LARGE SCALE GENOMIC DNA]</scope>
    <source>
        <strain evidence="2">SA</strain>
    </source>
</reference>
<organism evidence="2 3">
    <name type="scientific">Cryptophlebia peltastica nucleopolyhedrovirus</name>
    <dbReference type="NCBI Taxonomy" id="2304025"/>
    <lineage>
        <taxon>Viruses</taxon>
        <taxon>Viruses incertae sedis</taxon>
        <taxon>Naldaviricetes</taxon>
        <taxon>Lefavirales</taxon>
        <taxon>Baculoviridae</taxon>
        <taxon>Alphabaculovirus</taxon>
        <taxon>Alphabaculovirus crypeltasticae</taxon>
    </lineage>
</organism>
<dbReference type="RefSeq" id="YP_010086930.1">
    <property type="nucleotide sequence ID" value="NC_055500.1"/>
</dbReference>